<feature type="region of interest" description="Disordered" evidence="2">
    <location>
        <begin position="484"/>
        <end position="588"/>
    </location>
</feature>
<feature type="compositionally biased region" description="Basic and acidic residues" evidence="2">
    <location>
        <begin position="1224"/>
        <end position="1249"/>
    </location>
</feature>
<accession>A0A4D9D0K1</accession>
<feature type="compositionally biased region" description="Basic and acidic residues" evidence="2">
    <location>
        <begin position="567"/>
        <end position="578"/>
    </location>
</feature>
<feature type="compositionally biased region" description="Low complexity" evidence="2">
    <location>
        <begin position="1180"/>
        <end position="1198"/>
    </location>
</feature>
<feature type="region of interest" description="Disordered" evidence="2">
    <location>
        <begin position="652"/>
        <end position="683"/>
    </location>
</feature>
<feature type="compositionally biased region" description="Gly residues" evidence="2">
    <location>
        <begin position="537"/>
        <end position="552"/>
    </location>
</feature>
<feature type="region of interest" description="Disordered" evidence="2">
    <location>
        <begin position="798"/>
        <end position="864"/>
    </location>
</feature>
<evidence type="ECO:0000313" key="4">
    <source>
        <dbReference type="Proteomes" id="UP000355283"/>
    </source>
</evidence>
<feature type="compositionally biased region" description="Basic and acidic residues" evidence="2">
    <location>
        <begin position="722"/>
        <end position="740"/>
    </location>
</feature>
<feature type="compositionally biased region" description="Gly residues" evidence="2">
    <location>
        <begin position="1297"/>
        <end position="1311"/>
    </location>
</feature>
<evidence type="ECO:0000313" key="3">
    <source>
        <dbReference type="EMBL" id="TFJ84900.1"/>
    </source>
</evidence>
<dbReference type="OrthoDB" id="78088at2759"/>
<dbReference type="PANTHER" id="PTHR13361">
    <property type="entry name" value="WW DOMAIN-BINDING PROTEIN 11"/>
    <property type="match status" value="1"/>
</dbReference>
<dbReference type="PRINTS" id="PR00902">
    <property type="entry name" value="VP6CAPSID"/>
</dbReference>
<feature type="compositionally biased region" description="Acidic residues" evidence="2">
    <location>
        <begin position="959"/>
        <end position="971"/>
    </location>
</feature>
<feature type="compositionally biased region" description="Basic residues" evidence="2">
    <location>
        <begin position="1350"/>
        <end position="1359"/>
    </location>
</feature>
<feature type="compositionally biased region" description="Low complexity" evidence="2">
    <location>
        <begin position="109"/>
        <end position="127"/>
    </location>
</feature>
<feature type="compositionally biased region" description="Gly residues" evidence="2">
    <location>
        <begin position="389"/>
        <end position="430"/>
    </location>
</feature>
<dbReference type="Gene3D" id="1.25.10.10">
    <property type="entry name" value="Leucine-rich Repeat Variant"/>
    <property type="match status" value="1"/>
</dbReference>
<reference evidence="3 4" key="1">
    <citation type="submission" date="2019-01" db="EMBL/GenBank/DDBJ databases">
        <title>Nuclear Genome Assembly of the Microalgal Biofuel strain Nannochloropsis salina CCMP1776.</title>
        <authorList>
            <person name="Hovde B."/>
        </authorList>
    </citation>
    <scope>NUCLEOTIDE SEQUENCE [LARGE SCALE GENOMIC DNA]</scope>
    <source>
        <strain evidence="3 4">CCMP1776</strain>
    </source>
</reference>
<feature type="compositionally biased region" description="Basic and acidic residues" evidence="2">
    <location>
        <begin position="949"/>
        <end position="958"/>
    </location>
</feature>
<protein>
    <recommendedName>
        <fullName evidence="5">WAPL domain-containing protein</fullName>
    </recommendedName>
</protein>
<feature type="compositionally biased region" description="Basic and acidic residues" evidence="2">
    <location>
        <begin position="1379"/>
        <end position="1399"/>
    </location>
</feature>
<feature type="region of interest" description="Disordered" evidence="2">
    <location>
        <begin position="700"/>
        <end position="740"/>
    </location>
</feature>
<feature type="compositionally biased region" description="Polar residues" evidence="2">
    <location>
        <begin position="1167"/>
        <end position="1179"/>
    </location>
</feature>
<comment type="subcellular location">
    <subcellularLocation>
        <location evidence="1">Virion</location>
    </subcellularLocation>
</comment>
<feature type="compositionally biased region" description="Low complexity" evidence="2">
    <location>
        <begin position="192"/>
        <end position="225"/>
    </location>
</feature>
<feature type="region of interest" description="Disordered" evidence="2">
    <location>
        <begin position="949"/>
        <end position="974"/>
    </location>
</feature>
<evidence type="ECO:0000256" key="1">
    <source>
        <dbReference type="ARBA" id="ARBA00004328"/>
    </source>
</evidence>
<name>A0A4D9D0K1_9STRA</name>
<dbReference type="Proteomes" id="UP000355283">
    <property type="component" value="Unassembled WGS sequence"/>
</dbReference>
<feature type="compositionally biased region" description="Polar residues" evidence="2">
    <location>
        <begin position="1205"/>
        <end position="1217"/>
    </location>
</feature>
<feature type="region of interest" description="Disordered" evidence="2">
    <location>
        <begin position="44"/>
        <end position="239"/>
    </location>
</feature>
<organism evidence="3 4">
    <name type="scientific">Nannochloropsis salina CCMP1776</name>
    <dbReference type="NCBI Taxonomy" id="1027361"/>
    <lineage>
        <taxon>Eukaryota</taxon>
        <taxon>Sar</taxon>
        <taxon>Stramenopiles</taxon>
        <taxon>Ochrophyta</taxon>
        <taxon>Eustigmatophyceae</taxon>
        <taxon>Eustigmatales</taxon>
        <taxon>Monodopsidaceae</taxon>
        <taxon>Microchloropsis</taxon>
        <taxon>Microchloropsis salina</taxon>
    </lineage>
</organism>
<dbReference type="InterPro" id="IPR011989">
    <property type="entry name" value="ARM-like"/>
</dbReference>
<feature type="compositionally biased region" description="Pro residues" evidence="2">
    <location>
        <begin position="137"/>
        <end position="146"/>
    </location>
</feature>
<feature type="region of interest" description="Disordered" evidence="2">
    <location>
        <begin position="1053"/>
        <end position="1091"/>
    </location>
</feature>
<feature type="compositionally biased region" description="Basic and acidic residues" evidence="2">
    <location>
        <begin position="1326"/>
        <end position="1348"/>
    </location>
</feature>
<feature type="compositionally biased region" description="Low complexity" evidence="2">
    <location>
        <begin position="1109"/>
        <end position="1133"/>
    </location>
</feature>
<dbReference type="GO" id="GO:0005681">
    <property type="term" value="C:spliceosomal complex"/>
    <property type="evidence" value="ECO:0007669"/>
    <property type="project" value="TreeGrafter"/>
</dbReference>
<keyword evidence="4" id="KW-1185">Reference proteome</keyword>
<evidence type="ECO:0000256" key="2">
    <source>
        <dbReference type="SAM" id="MobiDB-lite"/>
    </source>
</evidence>
<dbReference type="EMBL" id="SDOX01000017">
    <property type="protein sequence ID" value="TFJ84900.1"/>
    <property type="molecule type" value="Genomic_DNA"/>
</dbReference>
<feature type="region of interest" description="Disordered" evidence="2">
    <location>
        <begin position="376"/>
        <end position="432"/>
    </location>
</feature>
<feature type="compositionally biased region" description="Basic and acidic residues" evidence="2">
    <location>
        <begin position="664"/>
        <end position="675"/>
    </location>
</feature>
<evidence type="ECO:0008006" key="5">
    <source>
        <dbReference type="Google" id="ProtNLM"/>
    </source>
</evidence>
<dbReference type="PANTHER" id="PTHR13361:SF1">
    <property type="entry name" value="WW DOMAIN-BINDING PROTEIN 11"/>
    <property type="match status" value="1"/>
</dbReference>
<proteinExistence type="predicted"/>
<gene>
    <name evidence="3" type="ORF">NSK_003932</name>
</gene>
<feature type="region of interest" description="Disordered" evidence="2">
    <location>
        <begin position="1109"/>
        <end position="1399"/>
    </location>
</feature>
<dbReference type="GO" id="GO:0005198">
    <property type="term" value="F:structural molecule activity"/>
    <property type="evidence" value="ECO:0007669"/>
    <property type="project" value="InterPro"/>
</dbReference>
<sequence length="1399" mass="146518">MLRRESCSCAGAMDAFEFVEDEGGRAPSAVAPATEDRVLKQYTSSALRHAVKSSPSSPRPRGFSPTPAKGEITSSASKRQARAFDALRANFVTSHRPARLQPSTGRLVSTPPSSAPSIAITSSARAPAPVPNLLASSPPPTPPVKPSRPTLASTADNPKTDAKHEATVTTPFLAVPRFPRYPKPAFHPPPTTSSLPSSSPSHTSSQPSSASAPPTAALGPGSLRGPPLPPPLPVHMNPLDDPLPDLLRLLDAAGPGQASRALRRTKALEFLKTVGSPLVRAYFHQHPSTGLGRAKALPACGYVGRGAAVAQLFAALGAAMAPRGKGGREGRKEDREEEEVQACLVGGVFFLLKNGANREQVPRTVVAGTVRLLRESGEGEEGRRKRGGRGGGEGGGGRGGGGRGGGGGGGEGGGGGGGEGGGRGGGGGPRFGRRKFAAVRSSLWEEVKALIAEEEEKTIEELGGVGKLGVGQLALMTMRRLLREEGKEDEEEDEEEGEEREEGDVEGEDEEAEEEGEEDEVVDVEEEGRDFERQGSRSGGGRQGGSGAPGRGAGKERGWRQARGRRGAKEGWGEKAEGGEGEEGPGSAVWRMKEYLRSEGGLPLLERMVREGIQTWRVGLGQAGREGGRAGELCLRLEVVESAVYQNVDNQAYMGKPRGGGGEEGGREEGREGGRGRGPSSSESLVETLMAVVQVCLEGGREGETEGGRAGAEDQDDVVEEGGGKEGRREGGREGTSRDACGEEVLLSTLRVLVNLSHLNPQVVRQVAGNKGVETLVTCWLSHTRLSFLREVREATLPEPPAFSPSSSPRGSPLPPSTATASGNSSPSSEKPRPSPRRSSRNTLPPPPSPPSPPCSSAQAGPGNASFDVQLLTLTALTNCLEKDGEARRLVGRLRVKQGGRCWQVVEGVVAEEGSMEGREKDVPLVGFLTQCLLLLVRPFAGQLAKALKPETTRREGGGEEEEGEEEEEEAFSNKQAEELVLAGYTALLLGCMMREDAPNRNAILSFLPHHCPHLLVRVLKAFLAFQQSLGVLTSSVMAPVLEMIAELEAPPISSRLPPSRSSTSSSDDGITPARTSSSSSPARPFPAAAAPRSFPPLPPLLLPPSPFSSSVRLPSSTVPTSPPLSSTTLPPTAAKPASNRGHLRSSSPPFPPPASSPPSCSARTRPLSTSLPSESGPANRSLLPSSSNSRTSPSSNGPRGGGNDTSTPASQVSASSRVIGLEGRQKLALKEKRIGEVDEQGGKKKAEEEKEEEEEEVLVLGTVKVRRGGQKGGQASGTRMRRGRGGGTRGGEEGVRGGGGKEGLAGGGSRDGSPFSNRGAGGRGRQKEGRGSARLGRDEGGGDECRGTSRGRSRKEKKRKEEGGREGGGGTSRCLISMDRRAERSLKKVREAELARDD</sequence>
<feature type="compositionally biased region" description="Low complexity" evidence="2">
    <location>
        <begin position="53"/>
        <end position="67"/>
    </location>
</feature>
<dbReference type="InterPro" id="IPR001399">
    <property type="entry name" value="Orbi_VP6"/>
</dbReference>
<feature type="compositionally biased region" description="Acidic residues" evidence="2">
    <location>
        <begin position="487"/>
        <end position="529"/>
    </location>
</feature>
<feature type="compositionally biased region" description="Pro residues" evidence="2">
    <location>
        <begin position="179"/>
        <end position="191"/>
    </location>
</feature>
<comment type="caution">
    <text evidence="3">The sequence shown here is derived from an EMBL/GenBank/DDBJ whole genome shotgun (WGS) entry which is preliminary data.</text>
</comment>
<feature type="compositionally biased region" description="Pro residues" evidence="2">
    <location>
        <begin position="844"/>
        <end position="854"/>
    </location>
</feature>